<dbReference type="GO" id="GO:0000976">
    <property type="term" value="F:transcription cis-regulatory region binding"/>
    <property type="evidence" value="ECO:0007669"/>
    <property type="project" value="TreeGrafter"/>
</dbReference>
<dbReference type="RefSeq" id="WP_146883140.1">
    <property type="nucleotide sequence ID" value="NZ_BJXB01000004.1"/>
</dbReference>
<dbReference type="SMART" id="SM00354">
    <property type="entry name" value="HTH_LACI"/>
    <property type="match status" value="1"/>
</dbReference>
<keyword evidence="2" id="KW-0805">Transcription regulation</keyword>
<evidence type="ECO:0000256" key="4">
    <source>
        <dbReference type="ARBA" id="ARBA00023163"/>
    </source>
</evidence>
<feature type="domain" description="HTH cro/C1-type" evidence="6">
    <location>
        <begin position="6"/>
        <end position="49"/>
    </location>
</feature>
<evidence type="ECO:0000256" key="2">
    <source>
        <dbReference type="ARBA" id="ARBA00023015"/>
    </source>
</evidence>
<protein>
    <submittedName>
        <fullName evidence="7">LacI family transcriptional regulator</fullName>
    </submittedName>
</protein>
<comment type="caution">
    <text evidence="7">The sequence shown here is derived from an EMBL/GenBank/DDBJ whole genome shotgun (WGS) entry which is preliminary data.</text>
</comment>
<dbReference type="Gene3D" id="1.10.260.40">
    <property type="entry name" value="lambda repressor-like DNA-binding domains"/>
    <property type="match status" value="1"/>
</dbReference>
<dbReference type="InterPro" id="IPR000843">
    <property type="entry name" value="HTH_LacI"/>
</dbReference>
<gene>
    <name evidence="7" type="ORF">DC3_12930</name>
</gene>
<feature type="domain" description="HTH lacI-type" evidence="5">
    <location>
        <begin position="5"/>
        <end position="59"/>
    </location>
</feature>
<evidence type="ECO:0000256" key="3">
    <source>
        <dbReference type="ARBA" id="ARBA00023125"/>
    </source>
</evidence>
<dbReference type="AlphaFoldDB" id="A0A511MZG8"/>
<name>A0A511MZG8_DEIC1</name>
<dbReference type="PANTHER" id="PTHR30146">
    <property type="entry name" value="LACI-RELATED TRANSCRIPTIONAL REPRESSOR"/>
    <property type="match status" value="1"/>
</dbReference>
<evidence type="ECO:0000259" key="6">
    <source>
        <dbReference type="PROSITE" id="PS50943"/>
    </source>
</evidence>
<dbReference type="InterPro" id="IPR028082">
    <property type="entry name" value="Peripla_BP_I"/>
</dbReference>
<dbReference type="GO" id="GO:0003700">
    <property type="term" value="F:DNA-binding transcription factor activity"/>
    <property type="evidence" value="ECO:0007669"/>
    <property type="project" value="TreeGrafter"/>
</dbReference>
<keyword evidence="4" id="KW-0804">Transcription</keyword>
<sequence length="333" mass="36088">MTRKATLHDVAEAAGVSPSTVSRFLSGKGRMSPETRERIQQAIGELGYMPNVVARGLVQGHSFSIGVMTQDIASPLYGAALLGVQETLKGTDFAPIYVDGRWSALDEEAALNRLMGRVDGIIVIGGLLAAATLTHFARRLPVVGVGRLIPEFERQCVVVDNYAGSRAAMQHLLDLGHRQIAHITGPLFQPDALERLRGYTEALSEVGIPVREDLIIRGNFMEPSGAQAITQLLSLGQPFTAVFAGNDSMALGARLALHQHGLRVPEDVSLMGFDDSYVSAYMMPPLTTVEQPMQELGSMAARKMLKLLSGEKTELQKVTPRLMVRDSVRSLQT</sequence>
<dbReference type="InterPro" id="IPR046335">
    <property type="entry name" value="LacI/GalR-like_sensor"/>
</dbReference>
<dbReference type="PROSITE" id="PS00356">
    <property type="entry name" value="HTH_LACI_1"/>
    <property type="match status" value="1"/>
</dbReference>
<keyword evidence="1" id="KW-0678">Repressor</keyword>
<dbReference type="Proteomes" id="UP000321306">
    <property type="component" value="Unassembled WGS sequence"/>
</dbReference>
<proteinExistence type="predicted"/>
<dbReference type="PROSITE" id="PS50932">
    <property type="entry name" value="HTH_LACI_2"/>
    <property type="match status" value="1"/>
</dbReference>
<dbReference type="Gene3D" id="3.40.50.2300">
    <property type="match status" value="2"/>
</dbReference>
<dbReference type="Pfam" id="PF13377">
    <property type="entry name" value="Peripla_BP_3"/>
    <property type="match status" value="1"/>
</dbReference>
<reference evidence="7 8" key="1">
    <citation type="submission" date="2019-07" db="EMBL/GenBank/DDBJ databases">
        <title>Whole genome shotgun sequence of Deinococcus cellulosilyticus NBRC 106333.</title>
        <authorList>
            <person name="Hosoyama A."/>
            <person name="Uohara A."/>
            <person name="Ohji S."/>
            <person name="Ichikawa N."/>
        </authorList>
    </citation>
    <scope>NUCLEOTIDE SEQUENCE [LARGE SCALE GENOMIC DNA]</scope>
    <source>
        <strain evidence="7 8">NBRC 106333</strain>
    </source>
</reference>
<keyword evidence="8" id="KW-1185">Reference proteome</keyword>
<dbReference type="PANTHER" id="PTHR30146:SF148">
    <property type="entry name" value="HTH-TYPE TRANSCRIPTIONAL REPRESSOR PURR-RELATED"/>
    <property type="match status" value="1"/>
</dbReference>
<organism evidence="7 8">
    <name type="scientific">Deinococcus cellulosilyticus (strain DSM 18568 / NBRC 106333 / KACC 11606 / 5516J-15)</name>
    <dbReference type="NCBI Taxonomy" id="1223518"/>
    <lineage>
        <taxon>Bacteria</taxon>
        <taxon>Thermotogati</taxon>
        <taxon>Deinococcota</taxon>
        <taxon>Deinococci</taxon>
        <taxon>Deinococcales</taxon>
        <taxon>Deinococcaceae</taxon>
        <taxon>Deinococcus</taxon>
    </lineage>
</organism>
<keyword evidence="3" id="KW-0238">DNA-binding</keyword>
<dbReference type="CDD" id="cd01392">
    <property type="entry name" value="HTH_LacI"/>
    <property type="match status" value="1"/>
</dbReference>
<evidence type="ECO:0000313" key="7">
    <source>
        <dbReference type="EMBL" id="GEM45658.1"/>
    </source>
</evidence>
<dbReference type="PROSITE" id="PS50943">
    <property type="entry name" value="HTH_CROC1"/>
    <property type="match status" value="1"/>
</dbReference>
<dbReference type="SUPFAM" id="SSF47413">
    <property type="entry name" value="lambda repressor-like DNA-binding domains"/>
    <property type="match status" value="1"/>
</dbReference>
<dbReference type="Pfam" id="PF00356">
    <property type="entry name" value="LacI"/>
    <property type="match status" value="1"/>
</dbReference>
<dbReference type="SUPFAM" id="SSF53822">
    <property type="entry name" value="Periplasmic binding protein-like I"/>
    <property type="match status" value="1"/>
</dbReference>
<accession>A0A511MZG8</accession>
<dbReference type="InterPro" id="IPR010982">
    <property type="entry name" value="Lambda_DNA-bd_dom_sf"/>
</dbReference>
<evidence type="ECO:0000313" key="8">
    <source>
        <dbReference type="Proteomes" id="UP000321306"/>
    </source>
</evidence>
<dbReference type="OrthoDB" id="9785825at2"/>
<dbReference type="EMBL" id="BJXB01000004">
    <property type="protein sequence ID" value="GEM45658.1"/>
    <property type="molecule type" value="Genomic_DNA"/>
</dbReference>
<evidence type="ECO:0000259" key="5">
    <source>
        <dbReference type="PROSITE" id="PS50932"/>
    </source>
</evidence>
<dbReference type="InterPro" id="IPR001387">
    <property type="entry name" value="Cro/C1-type_HTH"/>
</dbReference>
<evidence type="ECO:0000256" key="1">
    <source>
        <dbReference type="ARBA" id="ARBA00022491"/>
    </source>
</evidence>